<protein>
    <submittedName>
        <fullName evidence="3">Amidohydrolase</fullName>
    </submittedName>
</protein>
<keyword evidence="4" id="KW-1185">Reference proteome</keyword>
<dbReference type="GO" id="GO:0016831">
    <property type="term" value="F:carboxy-lyase activity"/>
    <property type="evidence" value="ECO:0007669"/>
    <property type="project" value="InterPro"/>
</dbReference>
<reference evidence="3 4" key="1">
    <citation type="journal article" date="2014" name="Antonie Van Leeuwenhoek">
        <title>Hyphomonas beringensis sp. nov. and Hyphomonas chukchiensis sp. nov., isolated from surface seawater of the Bering Sea and Chukchi Sea.</title>
        <authorList>
            <person name="Li C."/>
            <person name="Lai Q."/>
            <person name="Li G."/>
            <person name="Dong C."/>
            <person name="Wang J."/>
            <person name="Liao Y."/>
            <person name="Shao Z."/>
        </authorList>
    </citation>
    <scope>NUCLEOTIDE SEQUENCE [LARGE SCALE GENOMIC DNA]</scope>
    <source>
        <strain evidence="3 4">PS728</strain>
    </source>
</reference>
<sequence>MIIDAHAHLVAPPQLNAHRTNLIVAQGQYGYPYRAEVSDAQLAAAAQNNVDIMDNVGTDVQLLSPRPFTLLHGKANWQDIVAWTMDNNDLIARTIKMHPTRFRGVAAIPQKVGAPVTDSFDEIDRCINELGFVGILLNPDPSEGTNESPPMGDPYWYPLYEKMIELDCPIHVHSCNCCNGRESYDEHFINEESLAITSLYKAAIFKRYPDLKIMISHGGGAIPYQIGRWRSHYQMFGKPRMYDNQGPELFDDILKQFWFDTVLHDKNALEHLFKTVGADRCVFGTERPGSGGGIDPLTGRPYDDLKPVIEGIAGLTPDEKTGLFEGNARKLFSRLDL</sequence>
<dbReference type="GO" id="GO:0005737">
    <property type="term" value="C:cytoplasm"/>
    <property type="evidence" value="ECO:0007669"/>
    <property type="project" value="TreeGrafter"/>
</dbReference>
<dbReference type="EMBL" id="ARYM01000029">
    <property type="protein sequence ID" value="KCZ96938.1"/>
    <property type="molecule type" value="Genomic_DNA"/>
</dbReference>
<evidence type="ECO:0000256" key="1">
    <source>
        <dbReference type="ARBA" id="ARBA00023239"/>
    </source>
</evidence>
<proteinExistence type="predicted"/>
<dbReference type="InterPro" id="IPR032465">
    <property type="entry name" value="ACMSD"/>
</dbReference>
<evidence type="ECO:0000259" key="2">
    <source>
        <dbReference type="Pfam" id="PF04909"/>
    </source>
</evidence>
<dbReference type="PANTHER" id="PTHR21240">
    <property type="entry name" value="2-AMINO-3-CARBOXYLMUCONATE-6-SEMIALDEHYDE DECARBOXYLASE"/>
    <property type="match status" value="1"/>
</dbReference>
<dbReference type="GO" id="GO:0016787">
    <property type="term" value="F:hydrolase activity"/>
    <property type="evidence" value="ECO:0007669"/>
    <property type="project" value="UniProtKB-KW"/>
</dbReference>
<dbReference type="GO" id="GO:0019748">
    <property type="term" value="P:secondary metabolic process"/>
    <property type="evidence" value="ECO:0007669"/>
    <property type="project" value="TreeGrafter"/>
</dbReference>
<gene>
    <name evidence="3" type="ORF">HPO_17355</name>
</gene>
<dbReference type="InterPro" id="IPR032466">
    <property type="entry name" value="Metal_Hydrolase"/>
</dbReference>
<keyword evidence="3" id="KW-0378">Hydrolase</keyword>
<organism evidence="3 4">
    <name type="scientific">Hyphomonas polymorpha PS728</name>
    <dbReference type="NCBI Taxonomy" id="1280954"/>
    <lineage>
        <taxon>Bacteria</taxon>
        <taxon>Pseudomonadati</taxon>
        <taxon>Pseudomonadota</taxon>
        <taxon>Alphaproteobacteria</taxon>
        <taxon>Hyphomonadales</taxon>
        <taxon>Hyphomonadaceae</taxon>
        <taxon>Hyphomonas</taxon>
    </lineage>
</organism>
<dbReference type="AlphaFoldDB" id="A0A062VC49"/>
<dbReference type="OrthoDB" id="1407586at2"/>
<dbReference type="Gene3D" id="3.20.20.140">
    <property type="entry name" value="Metal-dependent hydrolases"/>
    <property type="match status" value="1"/>
</dbReference>
<dbReference type="Proteomes" id="UP000027100">
    <property type="component" value="Unassembled WGS sequence"/>
</dbReference>
<feature type="domain" description="Amidohydrolase-related" evidence="2">
    <location>
        <begin position="3"/>
        <end position="333"/>
    </location>
</feature>
<accession>A0A062VC49</accession>
<dbReference type="RefSeq" id="WP_035601679.1">
    <property type="nucleotide sequence ID" value="NZ_ARYM01000029.1"/>
</dbReference>
<dbReference type="SUPFAM" id="SSF51556">
    <property type="entry name" value="Metallo-dependent hydrolases"/>
    <property type="match status" value="1"/>
</dbReference>
<dbReference type="eggNOG" id="COG2159">
    <property type="taxonomic scope" value="Bacteria"/>
</dbReference>
<dbReference type="InterPro" id="IPR006680">
    <property type="entry name" value="Amidohydro-rel"/>
</dbReference>
<dbReference type="PATRIC" id="fig|1280954.3.peg.3503"/>
<name>A0A062VC49_9PROT</name>
<evidence type="ECO:0000313" key="3">
    <source>
        <dbReference type="EMBL" id="KCZ96938.1"/>
    </source>
</evidence>
<dbReference type="PANTHER" id="PTHR21240:SF28">
    <property type="entry name" value="ISO-OROTATE DECARBOXYLASE (EUROFUNG)"/>
    <property type="match status" value="1"/>
</dbReference>
<dbReference type="Pfam" id="PF04909">
    <property type="entry name" value="Amidohydro_2"/>
    <property type="match status" value="1"/>
</dbReference>
<keyword evidence="1" id="KW-0456">Lyase</keyword>
<comment type="caution">
    <text evidence="3">The sequence shown here is derived from an EMBL/GenBank/DDBJ whole genome shotgun (WGS) entry which is preliminary data.</text>
</comment>
<evidence type="ECO:0000313" key="4">
    <source>
        <dbReference type="Proteomes" id="UP000027100"/>
    </source>
</evidence>
<dbReference type="STRING" id="1280954.HPO_17355"/>